<dbReference type="InterPro" id="IPR036390">
    <property type="entry name" value="WH_DNA-bd_sf"/>
</dbReference>
<evidence type="ECO:0000313" key="8">
    <source>
        <dbReference type="Proteomes" id="UP000002931"/>
    </source>
</evidence>
<sequence length="350" mass="38180">MNNEENGPLDNTAKLRQVGGTGGGLTFRRLQIFWAVANASSLTRASKQIGLAQPTVSQQIASLEDIVGMPLFERRSNSLELTEAGRQLMRHVQKVLESMQSLEDGLGAIGDGSRRTLRLAGLNSILRVLVPTAMEALHKKFSEIDYDIHESAPAEVIEMLYARRINLGLISSNSIAPASAGFEQIHICTDPYVLAVPSDLDLSGVTDPSRDLSAKDQDVLFRSIQFAFGTQHSRRVQAWYDGLMPGNRPFAQARSFEVAIGMVRAGLGICLAPAMSCVVGDRVIDGVRLYRVDFPARDVVALLPKQYLRQELYSCLIDELGAAGRTYAPPPASETPPFLLKPTPEFDPAS</sequence>
<protein>
    <submittedName>
        <fullName evidence="7">Transcriptional regulator, LysR family protein</fullName>
    </submittedName>
</protein>
<accession>A3VLI0</accession>
<dbReference type="AlphaFoldDB" id="A3VLI0"/>
<dbReference type="Gene3D" id="3.40.190.10">
    <property type="entry name" value="Periplasmic binding protein-like II"/>
    <property type="match status" value="2"/>
</dbReference>
<comment type="similarity">
    <text evidence="1">Belongs to the LysR transcriptional regulatory family.</text>
</comment>
<keyword evidence="2" id="KW-0805">Transcription regulation</keyword>
<dbReference type="SUPFAM" id="SSF46785">
    <property type="entry name" value="Winged helix' DNA-binding domain"/>
    <property type="match status" value="1"/>
</dbReference>
<keyword evidence="8" id="KW-1185">Reference proteome</keyword>
<dbReference type="PRINTS" id="PR00039">
    <property type="entry name" value="HTHLYSR"/>
</dbReference>
<evidence type="ECO:0000256" key="4">
    <source>
        <dbReference type="ARBA" id="ARBA00023163"/>
    </source>
</evidence>
<dbReference type="InterPro" id="IPR005119">
    <property type="entry name" value="LysR_subst-bd"/>
</dbReference>
<evidence type="ECO:0000259" key="6">
    <source>
        <dbReference type="PROSITE" id="PS50931"/>
    </source>
</evidence>
<reference evidence="7 8" key="1">
    <citation type="journal article" date="2010" name="J. Bacteriol.">
        <title>Genome sequences of Pelagibaca bermudensis HTCC2601T and Maritimibacter alkaliphilus HTCC2654T, the type strains of two marine Roseobacter genera.</title>
        <authorList>
            <person name="Thrash J.C."/>
            <person name="Cho J.C."/>
            <person name="Ferriera S."/>
            <person name="Johnson J."/>
            <person name="Vergin K.L."/>
            <person name="Giovannoni S.J."/>
        </authorList>
    </citation>
    <scope>NUCLEOTIDE SEQUENCE [LARGE SCALE GENOMIC DNA]</scope>
    <source>
        <strain evidence="7 8">HTCC2654</strain>
    </source>
</reference>
<keyword evidence="3" id="KW-0238">DNA-binding</keyword>
<evidence type="ECO:0000313" key="7">
    <source>
        <dbReference type="EMBL" id="EAQ10868.1"/>
    </source>
</evidence>
<dbReference type="Gene3D" id="1.10.10.10">
    <property type="entry name" value="Winged helix-like DNA-binding domain superfamily/Winged helix DNA-binding domain"/>
    <property type="match status" value="1"/>
</dbReference>
<feature type="region of interest" description="Disordered" evidence="5">
    <location>
        <begin position="328"/>
        <end position="350"/>
    </location>
</feature>
<dbReference type="CDD" id="cd05466">
    <property type="entry name" value="PBP2_LTTR_substrate"/>
    <property type="match status" value="1"/>
</dbReference>
<dbReference type="FunFam" id="1.10.10.10:FF:000001">
    <property type="entry name" value="LysR family transcriptional regulator"/>
    <property type="match status" value="1"/>
</dbReference>
<dbReference type="STRING" id="314271.RB2654_21908"/>
<dbReference type="GO" id="GO:0003700">
    <property type="term" value="F:DNA-binding transcription factor activity"/>
    <property type="evidence" value="ECO:0007669"/>
    <property type="project" value="InterPro"/>
</dbReference>
<evidence type="ECO:0000256" key="5">
    <source>
        <dbReference type="SAM" id="MobiDB-lite"/>
    </source>
</evidence>
<dbReference type="Proteomes" id="UP000002931">
    <property type="component" value="Unassembled WGS sequence"/>
</dbReference>
<dbReference type="PROSITE" id="PS50931">
    <property type="entry name" value="HTH_LYSR"/>
    <property type="match status" value="1"/>
</dbReference>
<evidence type="ECO:0000256" key="3">
    <source>
        <dbReference type="ARBA" id="ARBA00023125"/>
    </source>
</evidence>
<dbReference type="GO" id="GO:0003677">
    <property type="term" value="F:DNA binding"/>
    <property type="evidence" value="ECO:0007669"/>
    <property type="project" value="UniProtKB-KW"/>
</dbReference>
<dbReference type="InterPro" id="IPR000847">
    <property type="entry name" value="LysR_HTH_N"/>
</dbReference>
<evidence type="ECO:0000256" key="1">
    <source>
        <dbReference type="ARBA" id="ARBA00009437"/>
    </source>
</evidence>
<evidence type="ECO:0000256" key="2">
    <source>
        <dbReference type="ARBA" id="ARBA00023015"/>
    </source>
</evidence>
<dbReference type="Pfam" id="PF03466">
    <property type="entry name" value="LysR_substrate"/>
    <property type="match status" value="1"/>
</dbReference>
<name>A3VLI0_9RHOB</name>
<dbReference type="HOGENOM" id="CLU_039613_6_4_5"/>
<proteinExistence type="inferred from homology"/>
<dbReference type="InterPro" id="IPR036388">
    <property type="entry name" value="WH-like_DNA-bd_sf"/>
</dbReference>
<comment type="caution">
    <text evidence="7">The sequence shown here is derived from an EMBL/GenBank/DDBJ whole genome shotgun (WGS) entry which is preliminary data.</text>
</comment>
<keyword evidence="4" id="KW-0804">Transcription</keyword>
<dbReference type="PANTHER" id="PTHR30346">
    <property type="entry name" value="TRANSCRIPTIONAL DUAL REGULATOR HCAR-RELATED"/>
    <property type="match status" value="1"/>
</dbReference>
<dbReference type="eggNOG" id="COG0583">
    <property type="taxonomic scope" value="Bacteria"/>
</dbReference>
<gene>
    <name evidence="7" type="ORF">RB2654_21908</name>
</gene>
<dbReference type="GO" id="GO:0032993">
    <property type="term" value="C:protein-DNA complex"/>
    <property type="evidence" value="ECO:0007669"/>
    <property type="project" value="TreeGrafter"/>
</dbReference>
<dbReference type="EMBL" id="AAMT01000023">
    <property type="protein sequence ID" value="EAQ10868.1"/>
    <property type="molecule type" value="Genomic_DNA"/>
</dbReference>
<organism evidence="7 8">
    <name type="scientific">Maritimibacter alkaliphilus HTCC2654</name>
    <dbReference type="NCBI Taxonomy" id="314271"/>
    <lineage>
        <taxon>Bacteria</taxon>
        <taxon>Pseudomonadati</taxon>
        <taxon>Pseudomonadota</taxon>
        <taxon>Alphaproteobacteria</taxon>
        <taxon>Rhodobacterales</taxon>
        <taxon>Roseobacteraceae</taxon>
        <taxon>Maritimibacter</taxon>
    </lineage>
</organism>
<dbReference type="SUPFAM" id="SSF53850">
    <property type="entry name" value="Periplasmic binding protein-like II"/>
    <property type="match status" value="1"/>
</dbReference>
<feature type="domain" description="HTH lysR-type" evidence="6">
    <location>
        <begin position="25"/>
        <end position="82"/>
    </location>
</feature>
<dbReference type="Pfam" id="PF00126">
    <property type="entry name" value="HTH_1"/>
    <property type="match status" value="1"/>
</dbReference>
<dbReference type="PANTHER" id="PTHR30346:SF28">
    <property type="entry name" value="HTH-TYPE TRANSCRIPTIONAL REGULATOR CYNR"/>
    <property type="match status" value="1"/>
</dbReference>